<accession>W2NCL7</accession>
<feature type="domain" description="DDE-1" evidence="1">
    <location>
        <begin position="64"/>
        <end position="117"/>
    </location>
</feature>
<protein>
    <recommendedName>
        <fullName evidence="1">DDE-1 domain-containing protein</fullName>
    </recommendedName>
</protein>
<sequence length="119" mass="13659">MASFLRGSAGPHFTNSFSAQLKMKKRPKNKNKTKLQVNIKFYQPSLTYLTTYDFGKYGDLVYGYRMLLLDSFKIHKMSSIRLRLDDDCSIQVQFLPMGATGLSQPMDVSVMKSFKTKIQ</sequence>
<gene>
    <name evidence="2" type="ORF">L914_08794</name>
</gene>
<reference evidence="2" key="1">
    <citation type="submission" date="2013-11" db="EMBL/GenBank/DDBJ databases">
        <title>The Genome Sequence of Phytophthora parasitica IAC_01/95.</title>
        <authorList>
            <consortium name="The Broad Institute Genomics Platform"/>
            <person name="Russ C."/>
            <person name="Tyler B."/>
            <person name="Panabieres F."/>
            <person name="Shan W."/>
            <person name="Tripathy S."/>
            <person name="Grunwald N."/>
            <person name="Machado M."/>
            <person name="Johnson C.S."/>
            <person name="Arredondo F."/>
            <person name="Hong C."/>
            <person name="Coffey M."/>
            <person name="Young S.K."/>
            <person name="Zeng Q."/>
            <person name="Gargeya S."/>
            <person name="Fitzgerald M."/>
            <person name="Abouelleil A."/>
            <person name="Alvarado L."/>
            <person name="Chapman S.B."/>
            <person name="Gainer-Dewar J."/>
            <person name="Goldberg J."/>
            <person name="Griggs A."/>
            <person name="Gujja S."/>
            <person name="Hansen M."/>
            <person name="Howarth C."/>
            <person name="Imamovic A."/>
            <person name="Ireland A."/>
            <person name="Larimer J."/>
            <person name="McCowan C."/>
            <person name="Murphy C."/>
            <person name="Pearson M."/>
            <person name="Poon T.W."/>
            <person name="Priest M."/>
            <person name="Roberts A."/>
            <person name="Saif S."/>
            <person name="Shea T."/>
            <person name="Sykes S."/>
            <person name="Wortman J."/>
            <person name="Nusbaum C."/>
            <person name="Birren B."/>
        </authorList>
    </citation>
    <scope>NUCLEOTIDE SEQUENCE [LARGE SCALE GENOMIC DNA]</scope>
    <source>
        <strain evidence="2">IAC_01/95</strain>
    </source>
</reference>
<dbReference type="GO" id="GO:0003676">
    <property type="term" value="F:nucleic acid binding"/>
    <property type="evidence" value="ECO:0007669"/>
    <property type="project" value="InterPro"/>
</dbReference>
<name>W2NCL7_PHYNI</name>
<dbReference type="AlphaFoldDB" id="W2NCL7"/>
<dbReference type="InterPro" id="IPR004875">
    <property type="entry name" value="DDE_SF_endonuclease_dom"/>
</dbReference>
<evidence type="ECO:0000259" key="1">
    <source>
        <dbReference type="Pfam" id="PF03184"/>
    </source>
</evidence>
<dbReference type="EMBL" id="KI692921">
    <property type="protein sequence ID" value="ETM46275.1"/>
    <property type="molecule type" value="Genomic_DNA"/>
</dbReference>
<evidence type="ECO:0000313" key="2">
    <source>
        <dbReference type="EMBL" id="ETM46275.1"/>
    </source>
</evidence>
<dbReference type="Proteomes" id="UP000054532">
    <property type="component" value="Unassembled WGS sequence"/>
</dbReference>
<organism evidence="2">
    <name type="scientific">Phytophthora nicotianae</name>
    <name type="common">Potato buckeye rot agent</name>
    <name type="synonym">Phytophthora parasitica</name>
    <dbReference type="NCBI Taxonomy" id="4792"/>
    <lineage>
        <taxon>Eukaryota</taxon>
        <taxon>Sar</taxon>
        <taxon>Stramenopiles</taxon>
        <taxon>Oomycota</taxon>
        <taxon>Peronosporomycetes</taxon>
        <taxon>Peronosporales</taxon>
        <taxon>Peronosporaceae</taxon>
        <taxon>Phytophthora</taxon>
    </lineage>
</organism>
<dbReference type="Pfam" id="PF03184">
    <property type="entry name" value="DDE_1"/>
    <property type="match status" value="1"/>
</dbReference>
<proteinExistence type="predicted"/>